<organism evidence="2 3">
    <name type="scientific">Pseudomonas retamae</name>
    <dbReference type="NCBI Taxonomy" id="702110"/>
    <lineage>
        <taxon>Bacteria</taxon>
        <taxon>Pseudomonadati</taxon>
        <taxon>Pseudomonadota</taxon>
        <taxon>Gammaproteobacteria</taxon>
        <taxon>Pseudomonadales</taxon>
        <taxon>Pseudomonadaceae</taxon>
        <taxon>Pseudomonas</taxon>
    </lineage>
</organism>
<evidence type="ECO:0000313" key="3">
    <source>
        <dbReference type="Proteomes" id="UP001605918"/>
    </source>
</evidence>
<accession>A0ABW7D5C2</accession>
<feature type="chain" id="PRO_5045223207" evidence="1">
    <location>
        <begin position="28"/>
        <end position="305"/>
    </location>
</feature>
<keyword evidence="1" id="KW-0732">Signal</keyword>
<reference evidence="2 3" key="1">
    <citation type="submission" date="2024-10" db="EMBL/GenBank/DDBJ databases">
        <title>Whole genome of Pseudomonas sp Strain RB5.</title>
        <authorList>
            <person name="Selami N."/>
        </authorList>
    </citation>
    <scope>NUCLEOTIDE SEQUENCE [LARGE SCALE GENOMIC DNA]</scope>
    <source>
        <strain evidence="2 3">RB5</strain>
    </source>
</reference>
<feature type="signal peptide" evidence="1">
    <location>
        <begin position="1"/>
        <end position="27"/>
    </location>
</feature>
<sequence>MNNNKSAVSPSLVTARLLLGCSLTAPAALTLATEGGGSMYPMGAENYLSGAMPPPGLYGTVYAQHYRADRLRGNDGRQLPVDFRLRADVIAPRVVWVTEQKVLGGSLAFHAIAPLVELKVSLDGASQRKRELGDITFGPGLGYHYSEKMHAAYGIDFFAPTGRFDRDDLVNIGRNYWTVQPVAAFSYVDPNGLNIDIKTMYDFNLRNHDTDYRSGQELHADYAIGWGLRNGWVLGVGGYVYRQTTDDDVRGERVEDNKGRAFAIGPSIKYSSQQGWFVTAKWQQERAVRNRAEGDAYWLKLVFPF</sequence>
<dbReference type="RefSeq" id="WP_394502928.1">
    <property type="nucleotide sequence ID" value="NZ_JBIEIL010000001.1"/>
</dbReference>
<dbReference type="EMBL" id="JBIEIL010000001">
    <property type="protein sequence ID" value="MFG6203271.1"/>
    <property type="molecule type" value="Genomic_DNA"/>
</dbReference>
<evidence type="ECO:0000256" key="1">
    <source>
        <dbReference type="SAM" id="SignalP"/>
    </source>
</evidence>
<dbReference type="Pfam" id="PF13557">
    <property type="entry name" value="Phenol_MetA_deg"/>
    <property type="match status" value="1"/>
</dbReference>
<comment type="caution">
    <text evidence="2">The sequence shown here is derived from an EMBL/GenBank/DDBJ whole genome shotgun (WGS) entry which is preliminary data.</text>
</comment>
<dbReference type="Proteomes" id="UP001605918">
    <property type="component" value="Unassembled WGS sequence"/>
</dbReference>
<proteinExistence type="predicted"/>
<keyword evidence="3" id="KW-1185">Reference proteome</keyword>
<name>A0ABW7D5C2_9PSED</name>
<gene>
    <name evidence="2" type="ORF">ACGSLL_02810</name>
</gene>
<protein>
    <submittedName>
        <fullName evidence="2">Transporter</fullName>
    </submittedName>
</protein>
<evidence type="ECO:0000313" key="2">
    <source>
        <dbReference type="EMBL" id="MFG6203271.1"/>
    </source>
</evidence>
<dbReference type="InterPro" id="IPR025737">
    <property type="entry name" value="FApF"/>
</dbReference>